<feature type="domain" description="HAM1-like C-terminal" evidence="2">
    <location>
        <begin position="595"/>
        <end position="673"/>
    </location>
</feature>
<sequence length="827" mass="91722">MDKTTSVLAAFEAGKLPSTQQVNQFIDWLNDVGIAQIEPTENTELSAQGRVLANDFRGVLEAYKQLGTHKNSDNALQEAIWHLTEGDLHVTPEAEADKDQALDDLNAIRRSLRALLSIVWSSASSEGTSIVQDLLSIMRLSLADAAEVIEDKAGLAKESLRHIEDEVQEGKRDSLGRDKQRLEEEQDAKIAWQHGMDTVKNAGTTAIGAAQSGSATVEEKKEQTTTRIQDAYYKIFDRAQSDEDYRQALDTIFDIIQRRLNRTIDAASDPQVTLSSFIADPSPEQHIPKALALVRSLVERLAGTSLEPLIQCARGCANTVVRDDELKAWFDDFIGTTRKNLAEPGYARSDEAQAKRRELRVRWRTSLEKDEKWKAAVDSAKAELSKIDEGLRNDEDLNRLKASHQKLGDDIEQGLVEAGKEAQTGMQAAIEQATWFWQDLFKVYIPRVLTKMRDLPIPRTEYKDSDIEFVLENLDISSFNILPSHVYIRNITDVDIQTSAKPATPSHTKVGTLTHIQIQALQLSLKDVSFWYKAKNASALEPGELTGLLGLKLPEKGIDVDLKVRLIPEHTKGPHSREALKHFNIIERAVVTISNDVGIEVRESNHALLTTLFRPVVVSRVREALERTLSETLHALVDYADGIAYDVRRRRQVFEDTGLGGGGSLMAAIWSEVGRLERESRAGPVEVDWKATGTGVVLEHRTAVGGDEFGEGAEVKTKAFAMGAEPQILSGEKRGPLGTGSEKIADKLGRAGEELGLTPEMQENIRESSMEVDIGETARDAADELGAKAKGVLKEGKKQITDFRRSVERKSQMEQSRQGWQSANFDL</sequence>
<organism evidence="4 5">
    <name type="scientific">Cyclocybe aegerita</name>
    <name type="common">Black poplar mushroom</name>
    <name type="synonym">Agrocybe aegerita</name>
    <dbReference type="NCBI Taxonomy" id="1973307"/>
    <lineage>
        <taxon>Eukaryota</taxon>
        <taxon>Fungi</taxon>
        <taxon>Dikarya</taxon>
        <taxon>Basidiomycota</taxon>
        <taxon>Agaricomycotina</taxon>
        <taxon>Agaricomycetes</taxon>
        <taxon>Agaricomycetidae</taxon>
        <taxon>Agaricales</taxon>
        <taxon>Agaricineae</taxon>
        <taxon>Bolbitiaceae</taxon>
        <taxon>Cyclocybe</taxon>
    </lineage>
</organism>
<dbReference type="AlphaFoldDB" id="A0A8S0WRP7"/>
<protein>
    <submittedName>
        <fullName evidence="4">Uncharacterized protein</fullName>
    </submittedName>
</protein>
<dbReference type="InterPro" id="IPR045967">
    <property type="entry name" value="HAM1-like_N"/>
</dbReference>
<evidence type="ECO:0000313" key="5">
    <source>
        <dbReference type="Proteomes" id="UP000467700"/>
    </source>
</evidence>
<dbReference type="EMBL" id="CACVBS010000041">
    <property type="protein sequence ID" value="CAA7263792.1"/>
    <property type="molecule type" value="Genomic_DNA"/>
</dbReference>
<comment type="caution">
    <text evidence="4">The sequence shown here is derived from an EMBL/GenBank/DDBJ whole genome shotgun (WGS) entry which is preliminary data.</text>
</comment>
<dbReference type="InterPro" id="IPR027842">
    <property type="entry name" value="HAM1-like_C"/>
</dbReference>
<evidence type="ECO:0000256" key="1">
    <source>
        <dbReference type="SAM" id="MobiDB-lite"/>
    </source>
</evidence>
<gene>
    <name evidence="4" type="ORF">AAE3_LOCUS5989</name>
</gene>
<feature type="compositionally biased region" description="Basic and acidic residues" evidence="1">
    <location>
        <begin position="803"/>
        <end position="812"/>
    </location>
</feature>
<proteinExistence type="predicted"/>
<evidence type="ECO:0000259" key="2">
    <source>
        <dbReference type="Pfam" id="PF14613"/>
    </source>
</evidence>
<dbReference type="Pfam" id="PF19343">
    <property type="entry name" value="HAM1_N"/>
    <property type="match status" value="1"/>
</dbReference>
<keyword evidence="5" id="KW-1185">Reference proteome</keyword>
<feature type="region of interest" description="Disordered" evidence="1">
    <location>
        <begin position="803"/>
        <end position="827"/>
    </location>
</feature>
<reference evidence="4 5" key="1">
    <citation type="submission" date="2020-01" db="EMBL/GenBank/DDBJ databases">
        <authorList>
            <person name="Gupta K D."/>
        </authorList>
    </citation>
    <scope>NUCLEOTIDE SEQUENCE [LARGE SCALE GENOMIC DNA]</scope>
</reference>
<feature type="domain" description="HAM1-like N-terminal" evidence="3">
    <location>
        <begin position="218"/>
        <end position="564"/>
    </location>
</feature>
<feature type="compositionally biased region" description="Polar residues" evidence="1">
    <location>
        <begin position="813"/>
        <end position="827"/>
    </location>
</feature>
<dbReference type="Proteomes" id="UP000467700">
    <property type="component" value="Unassembled WGS sequence"/>
</dbReference>
<dbReference type="PANTHER" id="PTHR31138">
    <property type="entry name" value="CHROMOSOME 19, WHOLE GENOME SHOTGUN SEQUENCE"/>
    <property type="match status" value="1"/>
</dbReference>
<name>A0A8S0WRP7_CYCAE</name>
<accession>A0A8S0WRP7</accession>
<dbReference type="OrthoDB" id="19394at2759"/>
<evidence type="ECO:0000313" key="4">
    <source>
        <dbReference type="EMBL" id="CAA7263792.1"/>
    </source>
</evidence>
<dbReference type="PANTHER" id="PTHR31138:SF1">
    <property type="entry name" value="PDZ DOMAIN-CONTAINING PROTEIN"/>
    <property type="match status" value="1"/>
</dbReference>
<evidence type="ECO:0000259" key="3">
    <source>
        <dbReference type="Pfam" id="PF19343"/>
    </source>
</evidence>
<dbReference type="Pfam" id="PF14613">
    <property type="entry name" value="HAM1_C"/>
    <property type="match status" value="1"/>
</dbReference>